<keyword evidence="5 7" id="KW-1133">Transmembrane helix</keyword>
<sequence length="309" mass="34288">MSAPSIAAGNAGRTAPAVPMNRRRRDWRGWMFVGPFVVVFVLVLIVPLIYSLVESMFQYQAFFGTNKFIGADNYVKLFHDELFWAGLGRVALILVVQVPIMLGIAMLVALAIDSGRLHGSDFFRISVYLPYLIPTVVAALMWGFLYGTNYGLVSQINDAFGWHLNPFSPDWILVSIGNVITWTYIGYNMLIFYSSLRTIDTSVYEAAVLDGANEWQIVKSIKIPHMSGSIAITVIFSIIGTFQLFNEPSIMQRMAPSVITNSFTPNLYAYNLSFSSGQQGYAAALAIVMGVITVVIAYTVQLRGMRVDD</sequence>
<dbReference type="InterPro" id="IPR035906">
    <property type="entry name" value="MetI-like_sf"/>
</dbReference>
<feature type="transmembrane region" description="Helical" evidence="7">
    <location>
        <begin position="82"/>
        <end position="110"/>
    </location>
</feature>
<keyword evidence="4 7" id="KW-0812">Transmembrane</keyword>
<keyword evidence="3" id="KW-1003">Cell membrane</keyword>
<accession>A0ABW2SLY7</accession>
<keyword evidence="10" id="KW-1185">Reference proteome</keyword>
<dbReference type="EMBL" id="JBHTEF010000001">
    <property type="protein sequence ID" value="MFC7581062.1"/>
    <property type="molecule type" value="Genomic_DNA"/>
</dbReference>
<feature type="transmembrane region" description="Helical" evidence="7">
    <location>
        <begin position="280"/>
        <end position="300"/>
    </location>
</feature>
<comment type="subcellular location">
    <subcellularLocation>
        <location evidence="1 7">Cell membrane</location>
        <topology evidence="1 7">Multi-pass membrane protein</topology>
    </subcellularLocation>
</comment>
<feature type="transmembrane region" description="Helical" evidence="7">
    <location>
        <begin position="226"/>
        <end position="245"/>
    </location>
</feature>
<proteinExistence type="inferred from homology"/>
<dbReference type="RefSeq" id="WP_380973912.1">
    <property type="nucleotide sequence ID" value="NZ_JBHTEF010000001.1"/>
</dbReference>
<comment type="similarity">
    <text evidence="7">Belongs to the binding-protein-dependent transport system permease family.</text>
</comment>
<evidence type="ECO:0000313" key="10">
    <source>
        <dbReference type="Proteomes" id="UP001596527"/>
    </source>
</evidence>
<name>A0ABW2SLY7_9ACTO</name>
<evidence type="ECO:0000256" key="6">
    <source>
        <dbReference type="ARBA" id="ARBA00023136"/>
    </source>
</evidence>
<keyword evidence="2 7" id="KW-0813">Transport</keyword>
<evidence type="ECO:0000256" key="7">
    <source>
        <dbReference type="RuleBase" id="RU363032"/>
    </source>
</evidence>
<evidence type="ECO:0000259" key="8">
    <source>
        <dbReference type="PROSITE" id="PS50928"/>
    </source>
</evidence>
<protein>
    <submittedName>
        <fullName evidence="9">Carbohydrate ABC transporter permease</fullName>
    </submittedName>
</protein>
<evidence type="ECO:0000313" key="9">
    <source>
        <dbReference type="EMBL" id="MFC7581062.1"/>
    </source>
</evidence>
<feature type="transmembrane region" description="Helical" evidence="7">
    <location>
        <begin position="122"/>
        <end position="145"/>
    </location>
</feature>
<comment type="caution">
    <text evidence="9">The sequence shown here is derived from an EMBL/GenBank/DDBJ whole genome shotgun (WGS) entry which is preliminary data.</text>
</comment>
<gene>
    <name evidence="9" type="ORF">ACFQWG_07615</name>
</gene>
<evidence type="ECO:0000256" key="5">
    <source>
        <dbReference type="ARBA" id="ARBA00022989"/>
    </source>
</evidence>
<dbReference type="InterPro" id="IPR050809">
    <property type="entry name" value="UgpAE/MalFG_permease"/>
</dbReference>
<dbReference type="Gene3D" id="1.10.3720.10">
    <property type="entry name" value="MetI-like"/>
    <property type="match status" value="1"/>
</dbReference>
<evidence type="ECO:0000256" key="1">
    <source>
        <dbReference type="ARBA" id="ARBA00004651"/>
    </source>
</evidence>
<feature type="domain" description="ABC transmembrane type-1" evidence="8">
    <location>
        <begin position="87"/>
        <end position="300"/>
    </location>
</feature>
<dbReference type="PROSITE" id="PS50928">
    <property type="entry name" value="ABC_TM1"/>
    <property type="match status" value="1"/>
</dbReference>
<dbReference type="Proteomes" id="UP001596527">
    <property type="component" value="Unassembled WGS sequence"/>
</dbReference>
<keyword evidence="6 7" id="KW-0472">Membrane</keyword>
<dbReference type="CDD" id="cd06261">
    <property type="entry name" value="TM_PBP2"/>
    <property type="match status" value="1"/>
</dbReference>
<evidence type="ECO:0000256" key="2">
    <source>
        <dbReference type="ARBA" id="ARBA00022448"/>
    </source>
</evidence>
<dbReference type="PANTHER" id="PTHR43227">
    <property type="entry name" value="BLL4140 PROTEIN"/>
    <property type="match status" value="1"/>
</dbReference>
<dbReference type="InterPro" id="IPR000515">
    <property type="entry name" value="MetI-like"/>
</dbReference>
<feature type="transmembrane region" description="Helical" evidence="7">
    <location>
        <begin position="171"/>
        <end position="193"/>
    </location>
</feature>
<evidence type="ECO:0000256" key="3">
    <source>
        <dbReference type="ARBA" id="ARBA00022475"/>
    </source>
</evidence>
<dbReference type="SUPFAM" id="SSF161098">
    <property type="entry name" value="MetI-like"/>
    <property type="match status" value="1"/>
</dbReference>
<reference evidence="10" key="1">
    <citation type="journal article" date="2019" name="Int. J. Syst. Evol. Microbiol.">
        <title>The Global Catalogue of Microorganisms (GCM) 10K type strain sequencing project: providing services to taxonomists for standard genome sequencing and annotation.</title>
        <authorList>
            <consortium name="The Broad Institute Genomics Platform"/>
            <consortium name="The Broad Institute Genome Sequencing Center for Infectious Disease"/>
            <person name="Wu L."/>
            <person name="Ma J."/>
        </authorList>
    </citation>
    <scope>NUCLEOTIDE SEQUENCE [LARGE SCALE GENOMIC DNA]</scope>
    <source>
        <strain evidence="10">CCUG 56698</strain>
    </source>
</reference>
<dbReference type="Pfam" id="PF00528">
    <property type="entry name" value="BPD_transp_1"/>
    <property type="match status" value="1"/>
</dbReference>
<evidence type="ECO:0000256" key="4">
    <source>
        <dbReference type="ARBA" id="ARBA00022692"/>
    </source>
</evidence>
<feature type="transmembrane region" description="Helical" evidence="7">
    <location>
        <begin position="30"/>
        <end position="53"/>
    </location>
</feature>
<organism evidence="9 10">
    <name type="scientific">Schaalia naturae</name>
    <dbReference type="NCBI Taxonomy" id="635203"/>
    <lineage>
        <taxon>Bacteria</taxon>
        <taxon>Bacillati</taxon>
        <taxon>Actinomycetota</taxon>
        <taxon>Actinomycetes</taxon>
        <taxon>Actinomycetales</taxon>
        <taxon>Actinomycetaceae</taxon>
        <taxon>Schaalia</taxon>
    </lineage>
</organism>
<dbReference type="PANTHER" id="PTHR43227:SF8">
    <property type="entry name" value="DIACETYLCHITOBIOSE UPTAKE SYSTEM PERMEASE PROTEIN DASB"/>
    <property type="match status" value="1"/>
</dbReference>